<evidence type="ECO:0000256" key="5">
    <source>
        <dbReference type="ARBA" id="ARBA00022840"/>
    </source>
</evidence>
<dbReference type="Gene3D" id="3.40.50.10840">
    <property type="entry name" value="Putative sugar-binding, N-terminal domain"/>
    <property type="match status" value="1"/>
</dbReference>
<feature type="domain" description="Four-carbon acid sugar kinase nucleotide binding" evidence="8">
    <location>
        <begin position="228"/>
        <end position="374"/>
    </location>
</feature>
<protein>
    <submittedName>
        <fullName evidence="9">Four-carbon acid sugar kinase family protein</fullName>
    </submittedName>
</protein>
<evidence type="ECO:0000256" key="2">
    <source>
        <dbReference type="ARBA" id="ARBA00022679"/>
    </source>
</evidence>
<reference evidence="9 10" key="1">
    <citation type="submission" date="2020-04" db="EMBL/GenBank/DDBJ databases">
        <title>Genome sequencing of novel species.</title>
        <authorList>
            <person name="Heo J."/>
            <person name="Kim S.-J."/>
            <person name="Kim J.-S."/>
            <person name="Hong S.-B."/>
            <person name="Kwon S.-W."/>
        </authorList>
    </citation>
    <scope>NUCLEOTIDE SEQUENCE [LARGE SCALE GENOMIC DNA]</scope>
    <source>
        <strain evidence="9 10">F39-2</strain>
    </source>
</reference>
<keyword evidence="4 9" id="KW-0418">Kinase</keyword>
<dbReference type="InterPro" id="IPR031475">
    <property type="entry name" value="NBD_C"/>
</dbReference>
<keyword evidence="5" id="KW-0067">ATP-binding</keyword>
<evidence type="ECO:0000256" key="4">
    <source>
        <dbReference type="ARBA" id="ARBA00022777"/>
    </source>
</evidence>
<dbReference type="GO" id="GO:0005524">
    <property type="term" value="F:ATP binding"/>
    <property type="evidence" value="ECO:0007669"/>
    <property type="project" value="UniProtKB-KW"/>
</dbReference>
<dbReference type="SUPFAM" id="SSF142764">
    <property type="entry name" value="YgbK-like"/>
    <property type="match status" value="1"/>
</dbReference>
<dbReference type="KEGG" id="mrob:HH214_16020"/>
<dbReference type="AlphaFoldDB" id="A0A7L5E4P2"/>
<feature type="domain" description="Four-carbon acid sugar kinase N-terminal" evidence="7">
    <location>
        <begin position="2"/>
        <end position="204"/>
    </location>
</feature>
<sequence length="384" mass="42038">MIAVIADDLTGAAEIGGIGLQYDLKVEISTSVNLNTQADLLIINTDARSKSETEAVSTVKAVCHELKKLRPSFIYKKIDSILRGHVLAEITAELMELALPAALIVPANPALNRTLVNRTYFVNQIPVHQTAFQHDPEFPIVHADVVRMLRAEEEQITVLKPHEALLDAGIMVGEVESNADLTAWAKQVNYTMLLAGASGFFTALLSSHKEYSKSTQSPVRFAFGTMLHVSGTTYQENVEQIKNIHQKGGPVSYIPVNAWQIASAETSLIDNWCEHVALLLEQNHKAIIAIDQDNVASSALSATSLRKLTALVVKKILQLTQVDDLFIEGGSTAAAILDDLEITTLYPLDELGPGIIRNKANYPQELNITLKPGSYRWPAGLWEV</sequence>
<dbReference type="GO" id="GO:0016301">
    <property type="term" value="F:kinase activity"/>
    <property type="evidence" value="ECO:0007669"/>
    <property type="project" value="UniProtKB-KW"/>
</dbReference>
<evidence type="ECO:0000256" key="1">
    <source>
        <dbReference type="ARBA" id="ARBA00005715"/>
    </source>
</evidence>
<keyword evidence="6" id="KW-0119">Carbohydrate metabolism</keyword>
<dbReference type="Gene3D" id="3.40.980.20">
    <property type="entry name" value="Four-carbon acid sugar kinase, nucleotide binding domain"/>
    <property type="match status" value="1"/>
</dbReference>
<dbReference type="EMBL" id="CP051682">
    <property type="protein sequence ID" value="QJD97269.1"/>
    <property type="molecule type" value="Genomic_DNA"/>
</dbReference>
<dbReference type="InterPro" id="IPR010737">
    <property type="entry name" value="4-carb_acid_sugar_kinase_N"/>
</dbReference>
<dbReference type="Pfam" id="PF17042">
    <property type="entry name" value="NBD_C"/>
    <property type="match status" value="1"/>
</dbReference>
<dbReference type="InterPro" id="IPR037051">
    <property type="entry name" value="4-carb_acid_sugar_kinase_N_sf"/>
</dbReference>
<evidence type="ECO:0000313" key="10">
    <source>
        <dbReference type="Proteomes" id="UP000503278"/>
    </source>
</evidence>
<evidence type="ECO:0000259" key="8">
    <source>
        <dbReference type="Pfam" id="PF17042"/>
    </source>
</evidence>
<evidence type="ECO:0000256" key="6">
    <source>
        <dbReference type="ARBA" id="ARBA00023277"/>
    </source>
</evidence>
<name>A0A7L5E4P2_9SPHI</name>
<dbReference type="Proteomes" id="UP000503278">
    <property type="component" value="Chromosome"/>
</dbReference>
<organism evidence="9 10">
    <name type="scientific">Mucilaginibacter robiniae</name>
    <dbReference type="NCBI Taxonomy" id="2728022"/>
    <lineage>
        <taxon>Bacteria</taxon>
        <taxon>Pseudomonadati</taxon>
        <taxon>Bacteroidota</taxon>
        <taxon>Sphingobacteriia</taxon>
        <taxon>Sphingobacteriales</taxon>
        <taxon>Sphingobacteriaceae</taxon>
        <taxon>Mucilaginibacter</taxon>
    </lineage>
</organism>
<keyword evidence="2" id="KW-0808">Transferase</keyword>
<proteinExistence type="inferred from homology"/>
<dbReference type="Pfam" id="PF07005">
    <property type="entry name" value="SBD_N"/>
    <property type="match status" value="1"/>
</dbReference>
<comment type="similarity">
    <text evidence="1">Belongs to the four-carbon acid sugar kinase family.</text>
</comment>
<dbReference type="RefSeq" id="WP_169609300.1">
    <property type="nucleotide sequence ID" value="NZ_CP051682.1"/>
</dbReference>
<keyword evidence="3" id="KW-0547">Nucleotide-binding</keyword>
<gene>
    <name evidence="9" type="ORF">HH214_16020</name>
</gene>
<evidence type="ECO:0000256" key="3">
    <source>
        <dbReference type="ARBA" id="ARBA00022741"/>
    </source>
</evidence>
<evidence type="ECO:0000313" key="9">
    <source>
        <dbReference type="EMBL" id="QJD97269.1"/>
    </source>
</evidence>
<accession>A0A7L5E4P2</accession>
<dbReference type="InterPro" id="IPR042213">
    <property type="entry name" value="NBD_C_sf"/>
</dbReference>
<keyword evidence="10" id="KW-1185">Reference proteome</keyword>
<evidence type="ECO:0000259" key="7">
    <source>
        <dbReference type="Pfam" id="PF07005"/>
    </source>
</evidence>